<reference evidence="3 4" key="2">
    <citation type="submission" date="2016-08" db="EMBL/GenBank/DDBJ databases">
        <title>Pervasive Adenine N6-methylation of Active Genes in Fungi.</title>
        <authorList>
            <consortium name="DOE Joint Genome Institute"/>
            <person name="Mondo S.J."/>
            <person name="Dannebaum R.O."/>
            <person name="Kuo R.C."/>
            <person name="Labutti K."/>
            <person name="Haridas S."/>
            <person name="Kuo A."/>
            <person name="Salamov A."/>
            <person name="Ahrendt S.R."/>
            <person name="Lipzen A."/>
            <person name="Sullivan W."/>
            <person name="Andreopoulos W.B."/>
            <person name="Clum A."/>
            <person name="Lindquist E."/>
            <person name="Daum C."/>
            <person name="Ramamoorthy G.K."/>
            <person name="Gryganskyi A."/>
            <person name="Culley D."/>
            <person name="Magnuson J.K."/>
            <person name="James T.Y."/>
            <person name="O'Malley M.A."/>
            <person name="Stajich J.E."/>
            <person name="Spatafora J.W."/>
            <person name="Visel A."/>
            <person name="Grigoriev I.V."/>
        </authorList>
    </citation>
    <scope>NUCLEOTIDE SEQUENCE [LARGE SCALE GENOMIC DNA]</scope>
    <source>
        <strain evidence="3 4">S4</strain>
    </source>
</reference>
<evidence type="ECO:0000256" key="1">
    <source>
        <dbReference type="SAM" id="MobiDB-lite"/>
    </source>
</evidence>
<dbReference type="Pfam" id="PF18151">
    <property type="entry name" value="DUF5601"/>
    <property type="match status" value="1"/>
</dbReference>
<dbReference type="Gene3D" id="1.20.1050.80">
    <property type="entry name" value="VPS9 domain"/>
    <property type="match status" value="1"/>
</dbReference>
<dbReference type="InterPro" id="IPR003123">
    <property type="entry name" value="VPS9"/>
</dbReference>
<name>A0A1Y1XRB0_9FUNG</name>
<organism evidence="3 4">
    <name type="scientific">Anaeromyces robustus</name>
    <dbReference type="NCBI Taxonomy" id="1754192"/>
    <lineage>
        <taxon>Eukaryota</taxon>
        <taxon>Fungi</taxon>
        <taxon>Fungi incertae sedis</taxon>
        <taxon>Chytridiomycota</taxon>
        <taxon>Chytridiomycota incertae sedis</taxon>
        <taxon>Neocallimastigomycetes</taxon>
        <taxon>Neocallimastigales</taxon>
        <taxon>Neocallimastigaceae</taxon>
        <taxon>Anaeromyces</taxon>
    </lineage>
</organism>
<reference evidence="3 4" key="1">
    <citation type="submission" date="2016-08" db="EMBL/GenBank/DDBJ databases">
        <title>A Parts List for Fungal Cellulosomes Revealed by Comparative Genomics.</title>
        <authorList>
            <consortium name="DOE Joint Genome Institute"/>
            <person name="Haitjema C.H."/>
            <person name="Gilmore S.P."/>
            <person name="Henske J.K."/>
            <person name="Solomon K.V."/>
            <person name="De Groot R."/>
            <person name="Kuo A."/>
            <person name="Mondo S.J."/>
            <person name="Salamov A.A."/>
            <person name="Labutti K."/>
            <person name="Zhao Z."/>
            <person name="Chiniquy J."/>
            <person name="Barry K."/>
            <person name="Brewer H.M."/>
            <person name="Purvine S.O."/>
            <person name="Wright A.T."/>
            <person name="Boxma B."/>
            <person name="Van Alen T."/>
            <person name="Hackstein J.H."/>
            <person name="Baker S.E."/>
            <person name="Grigoriev I.V."/>
            <person name="O'Malley M.A."/>
        </authorList>
    </citation>
    <scope>NUCLEOTIDE SEQUENCE [LARGE SCALE GENOMIC DNA]</scope>
    <source>
        <strain evidence="3 4">S4</strain>
    </source>
</reference>
<dbReference type="OrthoDB" id="300289at2759"/>
<dbReference type="Pfam" id="PF02204">
    <property type="entry name" value="VPS9"/>
    <property type="match status" value="1"/>
</dbReference>
<dbReference type="SMART" id="SM00167">
    <property type="entry name" value="VPS9"/>
    <property type="match status" value="1"/>
</dbReference>
<evidence type="ECO:0000313" key="3">
    <source>
        <dbReference type="EMBL" id="ORX88288.1"/>
    </source>
</evidence>
<dbReference type="InterPro" id="IPR037191">
    <property type="entry name" value="VPS9_dom_sf"/>
</dbReference>
<dbReference type="AlphaFoldDB" id="A0A1Y1XRB0"/>
<dbReference type="PANTHER" id="PTHR23101:SF25">
    <property type="entry name" value="GTPASE-ACTIVATING PROTEIN AND VPS9 DOMAIN-CONTAINING PROTEIN 1"/>
    <property type="match status" value="1"/>
</dbReference>
<protein>
    <recommendedName>
        <fullName evidence="2">VPS9 domain-containing protein</fullName>
    </recommendedName>
</protein>
<dbReference type="InterPro" id="IPR041545">
    <property type="entry name" value="DUF5601"/>
</dbReference>
<feature type="region of interest" description="Disordered" evidence="1">
    <location>
        <begin position="1"/>
        <end position="22"/>
    </location>
</feature>
<dbReference type="SUPFAM" id="SSF109993">
    <property type="entry name" value="VPS9 domain"/>
    <property type="match status" value="1"/>
</dbReference>
<dbReference type="GO" id="GO:0016192">
    <property type="term" value="P:vesicle-mediated transport"/>
    <property type="evidence" value="ECO:0007669"/>
    <property type="project" value="InterPro"/>
</dbReference>
<sequence length="537" mass="61830">MSDSANQNSNAMDVDSGNPSQEETMNDYMIALLAQQQELEMSGNATMNPNDIDSFKKRFREYQASKNGSEGTENNNGTENDEEIAKLMQENYIREQEMLNMLGRNDKSYPAFIPKSNSNKINENLKDYHTSELQKQYHERYIKEKLSHEYFRNKLNSKEATQIKKQIRDFYIDFEQKTKNVFVNPEEQSQYLRNFLMNLSRALIENPLWANSDKEEQENAIIEMEKIVTKKLFDITFGPSEDLAKDALLSHKIQMHSWVEPRHLDLPDFDYHIFDKAGNELQKMNIYKFYIDKIICICNCIKLIEFAYRKNINGKEPLSNDKLLSLLIFVILKTNPKKLISNVQYIARYVNPNLLSVGIYEYSLTSIWGSITFIEKISQTSLTITSEEYDANIIEMTKVANDKMEEGNMDGIFRNDSRDGNSGGLIQSVMGFLFGGDSANPNNEADYPYQGIFSHLDSVNSANSVNRNGSSLSSNSILVNDYRKELREKYLSNANEPLTRPFESHLTEEEQNALFEVDKELKASLSISSNKGEDKKN</sequence>
<evidence type="ECO:0000313" key="4">
    <source>
        <dbReference type="Proteomes" id="UP000193944"/>
    </source>
</evidence>
<dbReference type="EMBL" id="MCFG01000001">
    <property type="protein sequence ID" value="ORX88288.1"/>
    <property type="molecule type" value="Genomic_DNA"/>
</dbReference>
<comment type="caution">
    <text evidence="3">The sequence shown here is derived from an EMBL/GenBank/DDBJ whole genome shotgun (WGS) entry which is preliminary data.</text>
</comment>
<accession>A0A1Y1XRB0</accession>
<dbReference type="Gene3D" id="1.10.246.120">
    <property type="match status" value="1"/>
</dbReference>
<dbReference type="PANTHER" id="PTHR23101">
    <property type="entry name" value="RAB GDP/GTP EXCHANGE FACTOR"/>
    <property type="match status" value="1"/>
</dbReference>
<dbReference type="GO" id="GO:0005829">
    <property type="term" value="C:cytosol"/>
    <property type="evidence" value="ECO:0007669"/>
    <property type="project" value="TreeGrafter"/>
</dbReference>
<dbReference type="GO" id="GO:0005085">
    <property type="term" value="F:guanyl-nucleotide exchange factor activity"/>
    <property type="evidence" value="ECO:0007669"/>
    <property type="project" value="InterPro"/>
</dbReference>
<dbReference type="Proteomes" id="UP000193944">
    <property type="component" value="Unassembled WGS sequence"/>
</dbReference>
<dbReference type="STRING" id="1754192.A0A1Y1XRB0"/>
<dbReference type="GO" id="GO:0030139">
    <property type="term" value="C:endocytic vesicle"/>
    <property type="evidence" value="ECO:0007669"/>
    <property type="project" value="TreeGrafter"/>
</dbReference>
<dbReference type="InterPro" id="IPR045046">
    <property type="entry name" value="Vps9-like"/>
</dbReference>
<gene>
    <name evidence="3" type="ORF">BCR32DRAFT_1353</name>
</gene>
<feature type="domain" description="VPS9" evidence="2">
    <location>
        <begin position="243"/>
        <end position="383"/>
    </location>
</feature>
<keyword evidence="4" id="KW-1185">Reference proteome</keyword>
<dbReference type="GO" id="GO:0031267">
    <property type="term" value="F:small GTPase binding"/>
    <property type="evidence" value="ECO:0007669"/>
    <property type="project" value="TreeGrafter"/>
</dbReference>
<dbReference type="PROSITE" id="PS51205">
    <property type="entry name" value="VPS9"/>
    <property type="match status" value="1"/>
</dbReference>
<evidence type="ECO:0000259" key="2">
    <source>
        <dbReference type="PROSITE" id="PS51205"/>
    </source>
</evidence>
<proteinExistence type="predicted"/>